<feature type="compositionally biased region" description="Pro residues" evidence="1">
    <location>
        <begin position="342"/>
        <end position="353"/>
    </location>
</feature>
<feature type="compositionally biased region" description="Polar residues" evidence="1">
    <location>
        <begin position="379"/>
        <end position="389"/>
    </location>
</feature>
<evidence type="ECO:0000313" key="4">
    <source>
        <dbReference type="Proteomes" id="UP000240010"/>
    </source>
</evidence>
<evidence type="ECO:0000259" key="2">
    <source>
        <dbReference type="Pfam" id="PF04773"/>
    </source>
</evidence>
<name>A0A2S6HGB1_9GAMM</name>
<evidence type="ECO:0000313" key="3">
    <source>
        <dbReference type="EMBL" id="PPK76490.1"/>
    </source>
</evidence>
<feature type="region of interest" description="Disordered" evidence="1">
    <location>
        <begin position="321"/>
        <end position="444"/>
    </location>
</feature>
<evidence type="ECO:0000256" key="1">
    <source>
        <dbReference type="SAM" id="MobiDB-lite"/>
    </source>
</evidence>
<gene>
    <name evidence="3" type="ORF">B0F87_10397</name>
</gene>
<dbReference type="InterPro" id="IPR006860">
    <property type="entry name" value="FecR"/>
</dbReference>
<dbReference type="RefSeq" id="WP_104428203.1">
    <property type="nucleotide sequence ID" value="NZ_PTIZ01000003.1"/>
</dbReference>
<feature type="compositionally biased region" description="Basic and acidic residues" evidence="1">
    <location>
        <begin position="354"/>
        <end position="373"/>
    </location>
</feature>
<reference evidence="3 4" key="1">
    <citation type="submission" date="2018-02" db="EMBL/GenBank/DDBJ databases">
        <title>Subsurface microbial communities from deep shales in Ohio and West Virginia, USA.</title>
        <authorList>
            <person name="Wrighton K."/>
        </authorList>
    </citation>
    <scope>NUCLEOTIDE SEQUENCE [LARGE SCALE GENOMIC DNA]</scope>
    <source>
        <strain evidence="3 4">OWC-DMM</strain>
    </source>
</reference>
<feature type="domain" description="FecR protein" evidence="2">
    <location>
        <begin position="64"/>
        <end position="152"/>
    </location>
</feature>
<dbReference type="Pfam" id="PF04773">
    <property type="entry name" value="FecR"/>
    <property type="match status" value="2"/>
</dbReference>
<protein>
    <submittedName>
        <fullName evidence="3">FecR family protein</fullName>
    </submittedName>
</protein>
<proteinExistence type="predicted"/>
<comment type="caution">
    <text evidence="3">The sequence shown here is derived from an EMBL/GenBank/DDBJ whole genome shotgun (WGS) entry which is preliminary data.</text>
</comment>
<sequence length="444" mass="47516">MPIQITQLVKSYGLWLFLLTVALPVYAAPLVVGHISFVKGSNAAQQPGGAPRILGKDTEIFQGDNIQTTERSFVIVEFTDGAKITVRPNSNFSIDHYDSQSANKTAQLVLHQGGVNTSTGDIAKAHPENFQIKTPTSTVKPESEKAEFTVRICDKDCEDKEKEAAANAVRTEQSVVARVVDIKGEVSAINRADKNAKERPLSLGKPVYNADSIHSEKESYALLVFPDGEKVTLQANSELDIKQYNYQIKDKKDQVLLRLTTGGLRALTGSIGKNNHDAFALDTPVATIGIRGTGTDTSTDGVNLDHSTWQGLSFLHNEAGEFDVPEGSSSSTFGQNGIPQIYPTPPNAPQPSEPRPDTNKSDPKKVFEEKSAAKGDTVVKSTSGNTAVENNKGEKTTVNEGETGSANSNGEITSEQSDNTTADNPSGSGSSFDDADNSLEGCTI</sequence>
<feature type="compositionally biased region" description="Polar residues" evidence="1">
    <location>
        <begin position="398"/>
        <end position="431"/>
    </location>
</feature>
<dbReference type="EMBL" id="PTIZ01000003">
    <property type="protein sequence ID" value="PPK76490.1"/>
    <property type="molecule type" value="Genomic_DNA"/>
</dbReference>
<dbReference type="PANTHER" id="PTHR38731">
    <property type="entry name" value="LIPL45-RELATED LIPOPROTEIN-RELATED"/>
    <property type="match status" value="1"/>
</dbReference>
<dbReference type="Proteomes" id="UP000240010">
    <property type="component" value="Unassembled WGS sequence"/>
</dbReference>
<feature type="domain" description="FecR protein" evidence="2">
    <location>
        <begin position="212"/>
        <end position="300"/>
    </location>
</feature>
<accession>A0A2S6HGB1</accession>
<organism evidence="3 4">
    <name type="scientific">Methylobacter tundripaludum</name>
    <dbReference type="NCBI Taxonomy" id="173365"/>
    <lineage>
        <taxon>Bacteria</taxon>
        <taxon>Pseudomonadati</taxon>
        <taxon>Pseudomonadota</taxon>
        <taxon>Gammaproteobacteria</taxon>
        <taxon>Methylococcales</taxon>
        <taxon>Methylococcaceae</taxon>
        <taxon>Methylobacter</taxon>
    </lineage>
</organism>
<dbReference type="AlphaFoldDB" id="A0A2S6HGB1"/>
<dbReference type="PANTHER" id="PTHR38731:SF1">
    <property type="entry name" value="FECR PROTEIN DOMAIN-CONTAINING PROTEIN"/>
    <property type="match status" value="1"/>
</dbReference>
<feature type="compositionally biased region" description="Polar residues" evidence="1">
    <location>
        <begin position="327"/>
        <end position="338"/>
    </location>
</feature>